<keyword evidence="5" id="KW-1133">Transmembrane helix</keyword>
<dbReference type="SMART" id="SM00320">
    <property type="entry name" value="WD40"/>
    <property type="match status" value="2"/>
</dbReference>
<keyword evidence="2" id="KW-0677">Repeat</keyword>
<accession>A0A0C2WZ67</accession>
<feature type="repeat" description="WD" evidence="3">
    <location>
        <begin position="668"/>
        <end position="701"/>
    </location>
</feature>
<dbReference type="InterPro" id="IPR051350">
    <property type="entry name" value="WD_repeat-ST_regulator"/>
</dbReference>
<evidence type="ECO:0000256" key="5">
    <source>
        <dbReference type="SAM" id="Phobius"/>
    </source>
</evidence>
<organism evidence="6 7">
    <name type="scientific">Serendipita vermifera MAFF 305830</name>
    <dbReference type="NCBI Taxonomy" id="933852"/>
    <lineage>
        <taxon>Eukaryota</taxon>
        <taxon>Fungi</taxon>
        <taxon>Dikarya</taxon>
        <taxon>Basidiomycota</taxon>
        <taxon>Agaricomycotina</taxon>
        <taxon>Agaricomycetes</taxon>
        <taxon>Sebacinales</taxon>
        <taxon>Serendipitaceae</taxon>
        <taxon>Serendipita</taxon>
    </lineage>
</organism>
<dbReference type="SUPFAM" id="SSF50952">
    <property type="entry name" value="Soluble quinoprotein glucose dehydrogenase"/>
    <property type="match status" value="1"/>
</dbReference>
<keyword evidence="5" id="KW-0472">Membrane</keyword>
<dbReference type="PROSITE" id="PS50294">
    <property type="entry name" value="WD_REPEATS_REGION"/>
    <property type="match status" value="1"/>
</dbReference>
<dbReference type="PANTHER" id="PTHR22838:SF0">
    <property type="entry name" value="WD REPEAT-CONTAINING PROTEIN 26"/>
    <property type="match status" value="1"/>
</dbReference>
<gene>
    <name evidence="6" type="ORF">M408DRAFT_332877</name>
</gene>
<sequence>MEHRSELPGSPGRTGTGSPALGGRGGVAHPAALKRKLTLLALIDELSALKEEDGHLHSGYEERREKDAFVQQEVYEDPSFKEGAEAFKRFDKNINALIQGLFTFQTAARQLGSSVGLLASASELCSRLHTIELIFHENAAVLFPQIKSKVLDIEPPKTKRRRPENRGRSNSLFVRPAAITAAPEPENLPKELLGLAKGIKAFLVHLEEFPEFVDEALNASITAFERDLTYRADCLEEYEDQFRWPSVQRYVHAISTEMTEHLQMITFALKDFVDNGVPAIRFAQQNNGENLLFLSTIATFFSGVTATTAQYSYADIGTPLKSSVNLLFFGSLVLSISAAINSLLGLTWKRAMYRSPRHRVPWWVLIWTKRSPLVFMILSVGLFSAGLVCFCYATQELYVAVTVLVLTSFCSFGLLAVAIWFLAERWIYSKHRGLRWLSDVIDEQWRGFLAFPPIRYVRYIPRRIFAALKDLRDSLSCGGSRFSDVEDGLPFPNGVIETREKATPSPVSYRHGRISGSVDKSVGFADSPIASVQAVNHNSPPETPMTPALPQSPARHFSLTSIAATGTSVAASDPDSAKAAPEGILQSSQKLKGASRFRQLAWRVAAEQQTNGPSSPSRAMSGGNARSMTILSDPTRRRDTDEGSHQLKAGRISALRPSLKKLRVTDTIWDHTALVRHLQFSPNGKILATCGWDGTARLFDVPSLAGDPVGRRNVMAVAGKSSGTVMFWGQAAWSPDGRWLLTKWMAGIQVWTDTGIRKATIARGKMVRSVAWLPSGEAFLSVEGSQVVEMTIEGVIRQIHELDRLDLHDVAVTPDEERMLGVAILLSTKGGLQPTLSRAEKRIVVYNLKEKKIENLVPVLDEVRDITISRNGLSALVSSEGKGAPQLFRMDKVKVKDKQDGEEDEVVRLVPVRTYLPKTEVDFAGASYFAGHEDEFILVPTKSGDILFWDQDSGRLLHALRNRDVGDGDLTSVAWNYASKRHMLASACHDGSVRIWTANLPEREAVRGKEREHAATVPSHPYGLDQDMEISTSPMAVSRRHTDTAGAPVQTYEPMPYVNGRPSMEGSTEGAGPSFADPLDGRERRRVDSPLPAEPADDKVGDLNPFSSRKR</sequence>
<keyword evidence="7" id="KW-1185">Reference proteome</keyword>
<dbReference type="InterPro" id="IPR011041">
    <property type="entry name" value="Quinoprot_gluc/sorb_DH_b-prop"/>
</dbReference>
<feature type="transmembrane region" description="Helical" evidence="5">
    <location>
        <begin position="326"/>
        <end position="348"/>
    </location>
</feature>
<feature type="transmembrane region" description="Helical" evidence="5">
    <location>
        <begin position="291"/>
        <end position="314"/>
    </location>
</feature>
<evidence type="ECO:0000256" key="4">
    <source>
        <dbReference type="SAM" id="MobiDB-lite"/>
    </source>
</evidence>
<feature type="compositionally biased region" description="Basic and acidic residues" evidence="4">
    <location>
        <begin position="634"/>
        <end position="644"/>
    </location>
</feature>
<feature type="region of interest" description="Disordered" evidence="4">
    <location>
        <begin position="1006"/>
        <end position="1027"/>
    </location>
</feature>
<dbReference type="Proteomes" id="UP000054097">
    <property type="component" value="Unassembled WGS sequence"/>
</dbReference>
<dbReference type="EMBL" id="KN824353">
    <property type="protein sequence ID" value="KIM22582.1"/>
    <property type="molecule type" value="Genomic_DNA"/>
</dbReference>
<feature type="compositionally biased region" description="Polar residues" evidence="4">
    <location>
        <begin position="607"/>
        <end position="632"/>
    </location>
</feature>
<dbReference type="GO" id="GO:0043161">
    <property type="term" value="P:proteasome-mediated ubiquitin-dependent protein catabolic process"/>
    <property type="evidence" value="ECO:0007669"/>
    <property type="project" value="TreeGrafter"/>
</dbReference>
<reference evidence="6 7" key="1">
    <citation type="submission" date="2014-04" db="EMBL/GenBank/DDBJ databases">
        <authorList>
            <consortium name="DOE Joint Genome Institute"/>
            <person name="Kuo A."/>
            <person name="Zuccaro A."/>
            <person name="Kohler A."/>
            <person name="Nagy L.G."/>
            <person name="Floudas D."/>
            <person name="Copeland A."/>
            <person name="Barry K.W."/>
            <person name="Cichocki N."/>
            <person name="Veneault-Fourrey C."/>
            <person name="LaButti K."/>
            <person name="Lindquist E.A."/>
            <person name="Lipzen A."/>
            <person name="Lundell T."/>
            <person name="Morin E."/>
            <person name="Murat C."/>
            <person name="Sun H."/>
            <person name="Tunlid A."/>
            <person name="Henrissat B."/>
            <person name="Grigoriev I.V."/>
            <person name="Hibbett D.S."/>
            <person name="Martin F."/>
            <person name="Nordberg H.P."/>
            <person name="Cantor M.N."/>
            <person name="Hua S.X."/>
        </authorList>
    </citation>
    <scope>NUCLEOTIDE SEQUENCE [LARGE SCALE GENOMIC DNA]</scope>
    <source>
        <strain evidence="6 7">MAFF 305830</strain>
    </source>
</reference>
<evidence type="ECO:0000313" key="7">
    <source>
        <dbReference type="Proteomes" id="UP000054097"/>
    </source>
</evidence>
<feature type="compositionally biased region" description="Gly residues" evidence="4">
    <location>
        <begin position="12"/>
        <end position="26"/>
    </location>
</feature>
<evidence type="ECO:0000256" key="1">
    <source>
        <dbReference type="ARBA" id="ARBA00022574"/>
    </source>
</evidence>
<evidence type="ECO:0000256" key="3">
    <source>
        <dbReference type="PROSITE-ProRule" id="PRU00221"/>
    </source>
</evidence>
<dbReference type="PANTHER" id="PTHR22838">
    <property type="entry name" value="WD REPEAT PROTEIN 26-RELATED"/>
    <property type="match status" value="1"/>
</dbReference>
<feature type="region of interest" description="Disordered" evidence="4">
    <location>
        <begin position="1047"/>
        <end position="1111"/>
    </location>
</feature>
<reference evidence="7" key="2">
    <citation type="submission" date="2015-01" db="EMBL/GenBank/DDBJ databases">
        <title>Evolutionary Origins and Diversification of the Mycorrhizal Mutualists.</title>
        <authorList>
            <consortium name="DOE Joint Genome Institute"/>
            <consortium name="Mycorrhizal Genomics Consortium"/>
            <person name="Kohler A."/>
            <person name="Kuo A."/>
            <person name="Nagy L.G."/>
            <person name="Floudas D."/>
            <person name="Copeland A."/>
            <person name="Barry K.W."/>
            <person name="Cichocki N."/>
            <person name="Veneault-Fourrey C."/>
            <person name="LaButti K."/>
            <person name="Lindquist E.A."/>
            <person name="Lipzen A."/>
            <person name="Lundell T."/>
            <person name="Morin E."/>
            <person name="Murat C."/>
            <person name="Riley R."/>
            <person name="Ohm R."/>
            <person name="Sun H."/>
            <person name="Tunlid A."/>
            <person name="Henrissat B."/>
            <person name="Grigoriev I.V."/>
            <person name="Hibbett D.S."/>
            <person name="Martin F."/>
        </authorList>
    </citation>
    <scope>NUCLEOTIDE SEQUENCE [LARGE SCALE GENOMIC DNA]</scope>
    <source>
        <strain evidence="7">MAFF 305830</strain>
    </source>
</reference>
<dbReference type="Pfam" id="PF00400">
    <property type="entry name" value="WD40"/>
    <property type="match status" value="2"/>
</dbReference>
<evidence type="ECO:0000313" key="6">
    <source>
        <dbReference type="EMBL" id="KIM22582.1"/>
    </source>
</evidence>
<dbReference type="STRING" id="933852.A0A0C2WZ67"/>
<name>A0A0C2WZ67_SERVB</name>
<dbReference type="PROSITE" id="PS50082">
    <property type="entry name" value="WD_REPEATS_2"/>
    <property type="match status" value="1"/>
</dbReference>
<feature type="transmembrane region" description="Helical" evidence="5">
    <location>
        <begin position="401"/>
        <end position="423"/>
    </location>
</feature>
<dbReference type="AlphaFoldDB" id="A0A0C2WZ67"/>
<feature type="region of interest" description="Disordered" evidence="4">
    <location>
        <begin position="1"/>
        <end position="27"/>
    </location>
</feature>
<protein>
    <submittedName>
        <fullName evidence="6">Uncharacterized protein</fullName>
    </submittedName>
</protein>
<dbReference type="HOGENOM" id="CLU_008849_0_0_1"/>
<evidence type="ECO:0000256" key="2">
    <source>
        <dbReference type="ARBA" id="ARBA00022737"/>
    </source>
</evidence>
<proteinExistence type="predicted"/>
<feature type="region of interest" description="Disordered" evidence="4">
    <location>
        <begin position="606"/>
        <end position="644"/>
    </location>
</feature>
<keyword evidence="1 3" id="KW-0853">WD repeat</keyword>
<dbReference type="GO" id="GO:0034657">
    <property type="term" value="C:GID complex"/>
    <property type="evidence" value="ECO:0007669"/>
    <property type="project" value="TreeGrafter"/>
</dbReference>
<feature type="compositionally biased region" description="Basic and acidic residues" evidence="4">
    <location>
        <begin position="1079"/>
        <end position="1088"/>
    </location>
</feature>
<keyword evidence="5" id="KW-0812">Transmembrane</keyword>
<dbReference type="OrthoDB" id="972532at2759"/>
<dbReference type="InterPro" id="IPR015943">
    <property type="entry name" value="WD40/YVTN_repeat-like_dom_sf"/>
</dbReference>
<dbReference type="InterPro" id="IPR001680">
    <property type="entry name" value="WD40_rpt"/>
</dbReference>
<feature type="transmembrane region" description="Helical" evidence="5">
    <location>
        <begin position="373"/>
        <end position="395"/>
    </location>
</feature>
<dbReference type="Gene3D" id="2.130.10.10">
    <property type="entry name" value="YVTN repeat-like/Quinoprotein amine dehydrogenase"/>
    <property type="match status" value="2"/>
</dbReference>